<dbReference type="Pfam" id="PF06605">
    <property type="entry name" value="Prophage_tail"/>
    <property type="match status" value="1"/>
</dbReference>
<dbReference type="InterPro" id="IPR050570">
    <property type="entry name" value="Cell_wall_metabolism_enzyme"/>
</dbReference>
<evidence type="ECO:0000259" key="4">
    <source>
        <dbReference type="Pfam" id="PF06605"/>
    </source>
</evidence>
<dbReference type="GO" id="GO:0042742">
    <property type="term" value="P:defense response to bacterium"/>
    <property type="evidence" value="ECO:0007669"/>
    <property type="project" value="UniProtKB-KW"/>
</dbReference>
<evidence type="ECO:0000256" key="2">
    <source>
        <dbReference type="ARBA" id="ARBA00022638"/>
    </source>
</evidence>
<evidence type="ECO:0000313" key="7">
    <source>
        <dbReference type="EMBL" id="ASN69261.1"/>
    </source>
</evidence>
<name>A0A2H4JB19_9CAUD</name>
<dbReference type="Gene3D" id="1.10.530.10">
    <property type="match status" value="1"/>
</dbReference>
<dbReference type="Pfam" id="PF01551">
    <property type="entry name" value="Peptidase_M23"/>
    <property type="match status" value="1"/>
</dbReference>
<keyword evidence="1" id="KW-0929">Antimicrobial</keyword>
<dbReference type="GO" id="GO:0031640">
    <property type="term" value="P:killing of cells of another organism"/>
    <property type="evidence" value="ECO:0007669"/>
    <property type="project" value="UniProtKB-KW"/>
</dbReference>
<dbReference type="Pfam" id="PF18994">
    <property type="entry name" value="Prophage_tailD1"/>
    <property type="match status" value="1"/>
</dbReference>
<dbReference type="InterPro" id="IPR044051">
    <property type="entry name" value="Prophage_tail_N"/>
</dbReference>
<feature type="domain" description="Prophage endopeptidase tail N-terminal" evidence="6">
    <location>
        <begin position="5"/>
        <end position="89"/>
    </location>
</feature>
<feature type="domain" description="Phage tail lysozyme" evidence="5">
    <location>
        <begin position="148"/>
        <end position="283"/>
    </location>
</feature>
<dbReference type="InterPro" id="IPR011055">
    <property type="entry name" value="Dup_hybrid_motif"/>
</dbReference>
<dbReference type="InterPro" id="IPR010572">
    <property type="entry name" value="Tail_dom"/>
</dbReference>
<proteinExistence type="predicted"/>
<feature type="domain" description="M23ase beta-sheet core" evidence="3">
    <location>
        <begin position="323"/>
        <end position="416"/>
    </location>
</feature>
<accession>A0A2H4JB19</accession>
<dbReference type="Gene3D" id="3.55.50.40">
    <property type="match status" value="1"/>
</dbReference>
<evidence type="ECO:0000259" key="6">
    <source>
        <dbReference type="Pfam" id="PF18994"/>
    </source>
</evidence>
<dbReference type="InterPro" id="IPR016047">
    <property type="entry name" value="M23ase_b-sheet_dom"/>
</dbReference>
<dbReference type="Pfam" id="PF18013">
    <property type="entry name" value="Phage_lysozyme2"/>
    <property type="match status" value="1"/>
</dbReference>
<dbReference type="PANTHER" id="PTHR21666">
    <property type="entry name" value="PEPTIDASE-RELATED"/>
    <property type="match status" value="1"/>
</dbReference>
<dbReference type="EMBL" id="MF417888">
    <property type="protein sequence ID" value="ASN69261.1"/>
    <property type="molecule type" value="Genomic_DNA"/>
</dbReference>
<evidence type="ECO:0000259" key="5">
    <source>
        <dbReference type="Pfam" id="PF18013"/>
    </source>
</evidence>
<dbReference type="Gene3D" id="6.20.110.10">
    <property type="match status" value="1"/>
</dbReference>
<reference evidence="7" key="1">
    <citation type="submission" date="2017-06" db="EMBL/GenBank/DDBJ databases">
        <title>Novel phages from South African skin metaviromes.</title>
        <authorList>
            <person name="van Zyl L.J."/>
            <person name="Abrahams Y."/>
            <person name="Stander E.A."/>
            <person name="Kirby B.M."/>
            <person name="Clavaud C."/>
            <person name="Farcet C."/>
            <person name="Breton L."/>
            <person name="Trindade M.I."/>
        </authorList>
    </citation>
    <scope>NUCLEOTIDE SEQUENCE</scope>
</reference>
<keyword evidence="2" id="KW-0081">Bacteriolytic enzyme</keyword>
<dbReference type="CDD" id="cd12797">
    <property type="entry name" value="M23_peptidase"/>
    <property type="match status" value="1"/>
</dbReference>
<dbReference type="SUPFAM" id="SSF51261">
    <property type="entry name" value="Duplicated hybrid motif"/>
    <property type="match status" value="1"/>
</dbReference>
<evidence type="ECO:0000259" key="3">
    <source>
        <dbReference type="Pfam" id="PF01551"/>
    </source>
</evidence>
<gene>
    <name evidence="7" type="ORF">9S3_9</name>
</gene>
<dbReference type="InterPro" id="IPR041219">
    <property type="entry name" value="Phage_lysozyme2"/>
</dbReference>
<organism evidence="7">
    <name type="scientific">uncultured Caudovirales phage</name>
    <dbReference type="NCBI Taxonomy" id="2100421"/>
    <lineage>
        <taxon>Viruses</taxon>
        <taxon>Duplodnaviria</taxon>
        <taxon>Heunggongvirae</taxon>
        <taxon>Uroviricota</taxon>
        <taxon>Caudoviricetes</taxon>
        <taxon>Peduoviridae</taxon>
        <taxon>Maltschvirus</taxon>
        <taxon>Maltschvirus maltsch</taxon>
    </lineage>
</organism>
<dbReference type="GO" id="GO:0004222">
    <property type="term" value="F:metalloendopeptidase activity"/>
    <property type="evidence" value="ECO:0007669"/>
    <property type="project" value="TreeGrafter"/>
</dbReference>
<dbReference type="Gene3D" id="2.70.70.10">
    <property type="entry name" value="Glucose Permease (Domain IIA)"/>
    <property type="match status" value="1"/>
</dbReference>
<dbReference type="PANTHER" id="PTHR21666:SF270">
    <property type="entry name" value="MUREIN HYDROLASE ACTIVATOR ENVC"/>
    <property type="match status" value="1"/>
</dbReference>
<protein>
    <submittedName>
        <fullName evidence="7">Putative endopeptidase</fullName>
    </submittedName>
</protein>
<sequence>MKDLVLSNRNFTFQELIVDYNLESLSIEYSLNDNRGITFEIPKTKRNAFLYDKILPDMLLIWEDQYYTIITSDEAASGNQRTKTVEAKHIFMESQYIYIERDLSKDKINEDVEDIETDDNGVVKDKKKKKPNEDVSDSIADSNIDVVADKIYKFLINKGMAKYQIYGILGNAKAESGMNPAAEQVEGDPDRGGKGLFQWDDRKYNLYKFAENNNTTWQDPDVQLKFMWSELNSTEAYAMKKLEATNNTREAALAFHRYFERSADDAKKEKRRVTYALEYRDMFEDSDNSPDEVANSDWLDISKGINYGFGQGGAYEQETGVARHDGIDLNYVYDPVYSVIKGLVKVGWDPRGYGNYVMISDGAGLDVIYGHLSEVHVTTNQQVVPGTPLGISGNTGFSTGPHLHFEMRKNGVAFDPMNWIRSNKGGTISDDDMTNTGATEDAKDLYSVDSYLDYGFKNNKAGFTYEIVGDFPDFKAIDKIGDKNLLQHIVDGANVFGYIYYADNKNIKIYDKATFYKFENYPIVFKYNSDDLQVKTNITDLETFIRGYGGKKNTSDTKNYNPIRNKDLKLKGNFNKKGTWNTEEVGSYYESDFVAKYGNETLQWNLKKGKQGGTVTVYLDGEKVNSFNQYNEEASTDKVILKRGLEKGDHNIKVEFSGASNGVDYEEKKPVMYVQTNKSDVFNLTAVLSGKEVYNFYAEYKSPLYDTYTPREAPTVYEDSVKSEDELKKIIKEKIKEEPTVEVSTNYLSYDKIEANSKVRLVHKEMGFNTDLEVVELKKGHPRVNKPVEVTFTNNRTDILKYQRALNQAVRKMELGG</sequence>
<feature type="domain" description="Tail spike" evidence="4">
    <location>
        <begin position="444"/>
        <end position="803"/>
    </location>
</feature>
<dbReference type="Gene3D" id="2.60.120.260">
    <property type="entry name" value="Galactose-binding domain-like"/>
    <property type="match status" value="1"/>
</dbReference>
<evidence type="ECO:0000256" key="1">
    <source>
        <dbReference type="ARBA" id="ARBA00022529"/>
    </source>
</evidence>